<evidence type="ECO:0000256" key="1">
    <source>
        <dbReference type="SAM" id="SignalP"/>
    </source>
</evidence>
<evidence type="ECO:0000313" key="3">
    <source>
        <dbReference type="Proteomes" id="UP000288805"/>
    </source>
</evidence>
<keyword evidence="1" id="KW-0732">Signal</keyword>
<dbReference type="InterPro" id="IPR038975">
    <property type="entry name" value="THNL"/>
</dbReference>
<dbReference type="AlphaFoldDB" id="A0A438HU54"/>
<protein>
    <submittedName>
        <fullName evidence="2">Uncharacterized protein</fullName>
    </submittedName>
</protein>
<name>A0A438HU54_VITVI</name>
<dbReference type="Proteomes" id="UP000288805">
    <property type="component" value="Unassembled WGS sequence"/>
</dbReference>
<gene>
    <name evidence="2" type="ORF">CK203_033941</name>
</gene>
<organism evidence="2 3">
    <name type="scientific">Vitis vinifera</name>
    <name type="common">Grape</name>
    <dbReference type="NCBI Taxonomy" id="29760"/>
    <lineage>
        <taxon>Eukaryota</taxon>
        <taxon>Viridiplantae</taxon>
        <taxon>Streptophyta</taxon>
        <taxon>Embryophyta</taxon>
        <taxon>Tracheophyta</taxon>
        <taxon>Spermatophyta</taxon>
        <taxon>Magnoliopsida</taxon>
        <taxon>eudicotyledons</taxon>
        <taxon>Gunneridae</taxon>
        <taxon>Pentapetalae</taxon>
        <taxon>rosids</taxon>
        <taxon>Vitales</taxon>
        <taxon>Vitaceae</taxon>
        <taxon>Viteae</taxon>
        <taxon>Vitis</taxon>
    </lineage>
</organism>
<feature type="chain" id="PRO_5019288086" evidence="1">
    <location>
        <begin position="23"/>
        <end position="187"/>
    </location>
</feature>
<accession>A0A438HU54</accession>
<sequence>MAARRLVIMAMMVIMLVAAVEAKDQCEVKCDKQCATHPFFPQCIRVCLIRCRRPPPPTAYSLCTLGCIDSFCTKIGSDVDEVEGCEVSCYKKCTREQKSLARMAAMGENGVRRLAVMVMTLILLAAAVAQADTDCSRKCVRQCRDSLFPTICRQGCLKKCKHSFSDAHFGCTLGCTYSKCTNLGFGI</sequence>
<evidence type="ECO:0000313" key="2">
    <source>
        <dbReference type="EMBL" id="RVW88002.1"/>
    </source>
</evidence>
<proteinExistence type="predicted"/>
<dbReference type="PANTHER" id="PTHR36312:SF1">
    <property type="entry name" value="OS01G0594500 PROTEIN"/>
    <property type="match status" value="1"/>
</dbReference>
<dbReference type="PANTHER" id="PTHR36312">
    <property type="entry name" value="THIONIN-LIKE PROTEIN 1"/>
    <property type="match status" value="1"/>
</dbReference>
<comment type="caution">
    <text evidence="2">The sequence shown here is derived from an EMBL/GenBank/DDBJ whole genome shotgun (WGS) entry which is preliminary data.</text>
</comment>
<feature type="signal peptide" evidence="1">
    <location>
        <begin position="1"/>
        <end position="22"/>
    </location>
</feature>
<dbReference type="EMBL" id="QGNW01000178">
    <property type="protein sequence ID" value="RVW88002.1"/>
    <property type="molecule type" value="Genomic_DNA"/>
</dbReference>
<reference evidence="2 3" key="1">
    <citation type="journal article" date="2018" name="PLoS Genet.">
        <title>Population sequencing reveals clonal diversity and ancestral inbreeding in the grapevine cultivar Chardonnay.</title>
        <authorList>
            <person name="Roach M.J."/>
            <person name="Johnson D.L."/>
            <person name="Bohlmann J."/>
            <person name="van Vuuren H.J."/>
            <person name="Jones S.J."/>
            <person name="Pretorius I.S."/>
            <person name="Schmidt S.A."/>
            <person name="Borneman A.R."/>
        </authorList>
    </citation>
    <scope>NUCLEOTIDE SEQUENCE [LARGE SCALE GENOMIC DNA]</scope>
    <source>
        <strain evidence="3">cv. Chardonnay</strain>
        <tissue evidence="2">Leaf</tissue>
    </source>
</reference>